<evidence type="ECO:0000256" key="1">
    <source>
        <dbReference type="PROSITE-ProRule" id="PRU00325"/>
    </source>
</evidence>
<sequence>MFLFNRKKNYGSGSVQSTFDIIKNKIETYKEKGIVVSVQENPMAICILTPVMKRVHNYEFAAETVFVDSTASCDESGASITFFIAGSMIGGIPLGCVIHNGQSEEDYWHAFNAISSFGGKGAPNVFMTDDSTPERKDLSEFFDSSRLLLCTFLVCQAVWRWLWDKKHDIEQLNRKSLMLIVRQILCETDITNCNELIDVALKDDLIIKYPQFKSYFEAIIERKSEWCIAYRQNCLTRGRNTNNLVEASIRVFKDVVLKRCRAFNPVALAEFVINVLETHHQKRIQKFASFRVSKPELEFKKFCTKANDLIVKKISYNLFHVSSAENENIVYGVHSELNLCECPTGIGGAFCKHLCAVHIQYGTQISTSPALSFEDRIIFAKIALGNDIDETFFQNMSAVEVTSNNKAGISAEVTDFLVPMMQNKEIENETVSTLINYYFL</sequence>
<dbReference type="PANTHER" id="PTHR35385:SF2">
    <property type="entry name" value="PROTEIN B, PUTATIVE-RELATED"/>
    <property type="match status" value="1"/>
</dbReference>
<protein>
    <recommendedName>
        <fullName evidence="2">SWIM-type domain-containing protein</fullName>
    </recommendedName>
</protein>
<accession>A0AAV8WSY5</accession>
<dbReference type="Proteomes" id="UP001162156">
    <property type="component" value="Unassembled WGS sequence"/>
</dbReference>
<evidence type="ECO:0000259" key="2">
    <source>
        <dbReference type="PROSITE" id="PS50966"/>
    </source>
</evidence>
<dbReference type="InterPro" id="IPR007527">
    <property type="entry name" value="Znf_SWIM"/>
</dbReference>
<evidence type="ECO:0000313" key="4">
    <source>
        <dbReference type="Proteomes" id="UP001162156"/>
    </source>
</evidence>
<feature type="domain" description="SWIM-type" evidence="2">
    <location>
        <begin position="331"/>
        <end position="362"/>
    </location>
</feature>
<comment type="caution">
    <text evidence="3">The sequence shown here is derived from an EMBL/GenBank/DDBJ whole genome shotgun (WGS) entry which is preliminary data.</text>
</comment>
<dbReference type="GO" id="GO:0008270">
    <property type="term" value="F:zinc ion binding"/>
    <property type="evidence" value="ECO:0007669"/>
    <property type="project" value="UniProtKB-KW"/>
</dbReference>
<keyword evidence="1" id="KW-0863">Zinc-finger</keyword>
<name>A0AAV8WSY5_9CUCU</name>
<keyword evidence="1" id="KW-0862">Zinc</keyword>
<evidence type="ECO:0000313" key="3">
    <source>
        <dbReference type="EMBL" id="KAJ8928871.1"/>
    </source>
</evidence>
<dbReference type="EMBL" id="JANEYF010005213">
    <property type="protein sequence ID" value="KAJ8928871.1"/>
    <property type="molecule type" value="Genomic_DNA"/>
</dbReference>
<proteinExistence type="predicted"/>
<reference evidence="3" key="1">
    <citation type="journal article" date="2023" name="Insect Mol. Biol.">
        <title>Genome sequencing provides insights into the evolution of gene families encoding plant cell wall-degrading enzymes in longhorned beetles.</title>
        <authorList>
            <person name="Shin N.R."/>
            <person name="Okamura Y."/>
            <person name="Kirsch R."/>
            <person name="Pauchet Y."/>
        </authorList>
    </citation>
    <scope>NUCLEOTIDE SEQUENCE</scope>
    <source>
        <strain evidence="3">RBIC_L_NR</strain>
    </source>
</reference>
<keyword evidence="4" id="KW-1185">Reference proteome</keyword>
<dbReference type="AlphaFoldDB" id="A0AAV8WSY5"/>
<keyword evidence="1" id="KW-0479">Metal-binding</keyword>
<dbReference type="PROSITE" id="PS50966">
    <property type="entry name" value="ZF_SWIM"/>
    <property type="match status" value="1"/>
</dbReference>
<gene>
    <name evidence="3" type="ORF">NQ314_018506</name>
</gene>
<organism evidence="3 4">
    <name type="scientific">Rhamnusium bicolor</name>
    <dbReference type="NCBI Taxonomy" id="1586634"/>
    <lineage>
        <taxon>Eukaryota</taxon>
        <taxon>Metazoa</taxon>
        <taxon>Ecdysozoa</taxon>
        <taxon>Arthropoda</taxon>
        <taxon>Hexapoda</taxon>
        <taxon>Insecta</taxon>
        <taxon>Pterygota</taxon>
        <taxon>Neoptera</taxon>
        <taxon>Endopterygota</taxon>
        <taxon>Coleoptera</taxon>
        <taxon>Polyphaga</taxon>
        <taxon>Cucujiformia</taxon>
        <taxon>Chrysomeloidea</taxon>
        <taxon>Cerambycidae</taxon>
        <taxon>Lepturinae</taxon>
        <taxon>Rhagiini</taxon>
        <taxon>Rhamnusium</taxon>
    </lineage>
</organism>
<dbReference type="PANTHER" id="PTHR35385">
    <property type="entry name" value="PROTEIN B, PUTATIVE-RELATED-RELATED"/>
    <property type="match status" value="1"/>
</dbReference>